<evidence type="ECO:0000256" key="1">
    <source>
        <dbReference type="ARBA" id="ARBA00004240"/>
    </source>
</evidence>
<keyword evidence="5 20" id="KW-0328">Glycosyltransferase</keyword>
<keyword evidence="11" id="KW-0325">Glycoprotein</keyword>
<evidence type="ECO:0000256" key="15">
    <source>
        <dbReference type="ARBA" id="ARBA00026232"/>
    </source>
</evidence>
<dbReference type="EMBL" id="JRES01000754">
    <property type="protein sequence ID" value="KNC28671.1"/>
    <property type="molecule type" value="Genomic_DNA"/>
</dbReference>
<dbReference type="Proteomes" id="UP000037069">
    <property type="component" value="Unassembled WGS sequence"/>
</dbReference>
<dbReference type="EC" id="2.4.1.221" evidence="4"/>
<evidence type="ECO:0000256" key="5">
    <source>
        <dbReference type="ARBA" id="ARBA00022676"/>
    </source>
</evidence>
<reference evidence="20 21" key="1">
    <citation type="journal article" date="2015" name="Nat. Commun.">
        <title>Lucilia cuprina genome unlocks parasitic fly biology to underpin future interventions.</title>
        <authorList>
            <person name="Anstead C.A."/>
            <person name="Korhonen P.K."/>
            <person name="Young N.D."/>
            <person name="Hall R.S."/>
            <person name="Jex A.R."/>
            <person name="Murali S.C."/>
            <person name="Hughes D.S."/>
            <person name="Lee S.F."/>
            <person name="Perry T."/>
            <person name="Stroehlein A.J."/>
            <person name="Ansell B.R."/>
            <person name="Breugelmans B."/>
            <person name="Hofmann A."/>
            <person name="Qu J."/>
            <person name="Dugan S."/>
            <person name="Lee S.L."/>
            <person name="Chao H."/>
            <person name="Dinh H."/>
            <person name="Han Y."/>
            <person name="Doddapaneni H.V."/>
            <person name="Worley K.C."/>
            <person name="Muzny D.M."/>
            <person name="Ioannidis P."/>
            <person name="Waterhouse R.M."/>
            <person name="Zdobnov E.M."/>
            <person name="James P.J."/>
            <person name="Bagnall N.H."/>
            <person name="Kotze A.C."/>
            <person name="Gibbs R.A."/>
            <person name="Richards S."/>
            <person name="Batterham P."/>
            <person name="Gasser R.B."/>
        </authorList>
    </citation>
    <scope>NUCLEOTIDE SEQUENCE [LARGE SCALE GENOMIC DNA]</scope>
    <source>
        <strain evidence="20 21">LS</strain>
        <tissue evidence="20">Full body</tissue>
    </source>
</reference>
<feature type="signal peptide" evidence="19">
    <location>
        <begin position="1"/>
        <end position="21"/>
    </location>
</feature>
<evidence type="ECO:0000256" key="6">
    <source>
        <dbReference type="ARBA" id="ARBA00022679"/>
    </source>
</evidence>
<organism evidence="20 21">
    <name type="scientific">Lucilia cuprina</name>
    <name type="common">Green bottle fly</name>
    <name type="synonym">Australian sheep blowfly</name>
    <dbReference type="NCBI Taxonomy" id="7375"/>
    <lineage>
        <taxon>Eukaryota</taxon>
        <taxon>Metazoa</taxon>
        <taxon>Ecdysozoa</taxon>
        <taxon>Arthropoda</taxon>
        <taxon>Hexapoda</taxon>
        <taxon>Insecta</taxon>
        <taxon>Pterygota</taxon>
        <taxon>Neoptera</taxon>
        <taxon>Endopterygota</taxon>
        <taxon>Diptera</taxon>
        <taxon>Brachycera</taxon>
        <taxon>Muscomorpha</taxon>
        <taxon>Oestroidea</taxon>
        <taxon>Calliphoridae</taxon>
        <taxon>Luciliinae</taxon>
        <taxon>Lucilia</taxon>
    </lineage>
</organism>
<comment type="similarity">
    <text evidence="14">Belongs to the glycosyltransferase 68 family.</text>
</comment>
<keyword evidence="7 19" id="KW-0732">Signal</keyword>
<evidence type="ECO:0000256" key="14">
    <source>
        <dbReference type="ARBA" id="ARBA00025803"/>
    </source>
</evidence>
<comment type="catalytic activity">
    <reaction evidence="17">
        <text>L-threonyl-[protein] + GDP-beta-L-fucose = 3-O-(alpha-L-fucosyl)-L-threonyl-[protein] + GDP + H(+)</text>
        <dbReference type="Rhea" id="RHEA:70491"/>
        <dbReference type="Rhea" id="RHEA-COMP:11060"/>
        <dbReference type="Rhea" id="RHEA-COMP:17915"/>
        <dbReference type="ChEBI" id="CHEBI:15378"/>
        <dbReference type="ChEBI" id="CHEBI:30013"/>
        <dbReference type="ChEBI" id="CHEBI:57273"/>
        <dbReference type="ChEBI" id="CHEBI:58189"/>
        <dbReference type="ChEBI" id="CHEBI:189631"/>
        <dbReference type="EC" id="2.4.1.221"/>
    </reaction>
    <physiologicalReaction direction="left-to-right" evidence="17">
        <dbReference type="Rhea" id="RHEA:70492"/>
    </physiologicalReaction>
</comment>
<dbReference type="InterPro" id="IPR045130">
    <property type="entry name" value="OFUT2-like"/>
</dbReference>
<dbReference type="GO" id="GO:0005783">
    <property type="term" value="C:endoplasmic reticulum"/>
    <property type="evidence" value="ECO:0007669"/>
    <property type="project" value="UniProtKB-SubCell"/>
</dbReference>
<dbReference type="Gene3D" id="3.40.50.11350">
    <property type="match status" value="1"/>
</dbReference>
<dbReference type="OMA" id="RNAVWPI"/>
<protein>
    <recommendedName>
        <fullName evidence="15">GDP-fucose protein O-fucosyltransferase 2</fullName>
        <ecNumber evidence="4">2.4.1.221</ecNumber>
    </recommendedName>
    <alternativeName>
        <fullName evidence="16">Peptide-O-fucosyltransferase 2</fullName>
    </alternativeName>
</protein>
<dbReference type="AlphaFoldDB" id="A0A0L0C8S0"/>
<keyword evidence="10" id="KW-1015">Disulfide bond</keyword>
<dbReference type="FunFam" id="3.40.50.11350:FF:000002">
    <property type="entry name" value="GDP-fucose protein O-fucosyltransferase 2"/>
    <property type="match status" value="1"/>
</dbReference>
<accession>A0A0L0C8S0</accession>
<dbReference type="GO" id="GO:0046922">
    <property type="term" value="F:peptide-O-fucosyltransferase activity"/>
    <property type="evidence" value="ECO:0007669"/>
    <property type="project" value="UniProtKB-EC"/>
</dbReference>
<keyword evidence="13" id="KW-0119">Carbohydrate metabolism</keyword>
<evidence type="ECO:0000256" key="7">
    <source>
        <dbReference type="ARBA" id="ARBA00022729"/>
    </source>
</evidence>
<dbReference type="Pfam" id="PF10250">
    <property type="entry name" value="O-FucT"/>
    <property type="match status" value="1"/>
</dbReference>
<evidence type="ECO:0000256" key="9">
    <source>
        <dbReference type="ARBA" id="ARBA00023034"/>
    </source>
</evidence>
<dbReference type="GO" id="GO:0005794">
    <property type="term" value="C:Golgi apparatus"/>
    <property type="evidence" value="ECO:0007669"/>
    <property type="project" value="UniProtKB-SubCell"/>
</dbReference>
<evidence type="ECO:0000256" key="13">
    <source>
        <dbReference type="ARBA" id="ARBA00023277"/>
    </source>
</evidence>
<evidence type="ECO:0000313" key="21">
    <source>
        <dbReference type="Proteomes" id="UP000037069"/>
    </source>
</evidence>
<evidence type="ECO:0000256" key="2">
    <source>
        <dbReference type="ARBA" id="ARBA00004555"/>
    </source>
</evidence>
<dbReference type="PANTHER" id="PTHR13398:SF0">
    <property type="entry name" value="GDP-FUCOSE PROTEIN O-FUCOSYLTRANSFERASE 2"/>
    <property type="match status" value="1"/>
</dbReference>
<evidence type="ECO:0000256" key="10">
    <source>
        <dbReference type="ARBA" id="ARBA00023157"/>
    </source>
</evidence>
<keyword evidence="6 20" id="KW-0808">Transferase</keyword>
<comment type="catalytic activity">
    <reaction evidence="18">
        <text>L-seryl-[protein] + GDP-beta-L-fucose = 3-O-(alpha-L-fucosyl)-L-seryl-[protein] + GDP + H(+)</text>
        <dbReference type="Rhea" id="RHEA:63644"/>
        <dbReference type="Rhea" id="RHEA-COMP:9863"/>
        <dbReference type="Rhea" id="RHEA-COMP:17914"/>
        <dbReference type="ChEBI" id="CHEBI:15378"/>
        <dbReference type="ChEBI" id="CHEBI:29999"/>
        <dbReference type="ChEBI" id="CHEBI:57273"/>
        <dbReference type="ChEBI" id="CHEBI:58189"/>
        <dbReference type="ChEBI" id="CHEBI:189632"/>
        <dbReference type="EC" id="2.4.1.221"/>
    </reaction>
    <physiologicalReaction direction="left-to-right" evidence="18">
        <dbReference type="Rhea" id="RHEA:63645"/>
    </physiologicalReaction>
</comment>
<dbReference type="OrthoDB" id="422368at2759"/>
<dbReference type="Gene3D" id="3.40.50.11340">
    <property type="match status" value="1"/>
</dbReference>
<evidence type="ECO:0000256" key="11">
    <source>
        <dbReference type="ARBA" id="ARBA00023180"/>
    </source>
</evidence>
<evidence type="ECO:0000256" key="3">
    <source>
        <dbReference type="ARBA" id="ARBA00004922"/>
    </source>
</evidence>
<dbReference type="InterPro" id="IPR019378">
    <property type="entry name" value="GDP-Fuc_O-FucTrfase"/>
</dbReference>
<dbReference type="PANTHER" id="PTHR13398">
    <property type="entry name" value="GDP-FUCOSE PROTEIN O-FUCOSYLTRANSFERASE 2"/>
    <property type="match status" value="1"/>
</dbReference>
<gene>
    <name evidence="20" type="ORF">FF38_13372</name>
</gene>
<dbReference type="STRING" id="7375.A0A0L0C8S0"/>
<evidence type="ECO:0000313" key="20">
    <source>
        <dbReference type="EMBL" id="KNC28671.1"/>
    </source>
</evidence>
<keyword evidence="8" id="KW-0256">Endoplasmic reticulum</keyword>
<feature type="chain" id="PRO_5005535887" description="GDP-fucose protein O-fucosyltransferase 2" evidence="19">
    <location>
        <begin position="22"/>
        <end position="460"/>
    </location>
</feature>
<evidence type="ECO:0000256" key="4">
    <source>
        <dbReference type="ARBA" id="ARBA00012196"/>
    </source>
</evidence>
<dbReference type="GO" id="GO:0006004">
    <property type="term" value="P:fucose metabolic process"/>
    <property type="evidence" value="ECO:0007669"/>
    <property type="project" value="UniProtKB-KW"/>
</dbReference>
<dbReference type="CDD" id="cd11298">
    <property type="entry name" value="O-FucT-2"/>
    <property type="match status" value="1"/>
</dbReference>
<sequence>MIRIEGCLVVLLLIFVNIANATKPTCLGFDKWLKFISKQPQPRYCPFTTENKNNAIYLLYDVNPPEGFNLRRDVYIRLAVFMRHLQATPGYENVRIVLPPWRRLYHWKSHHIEQDNVPWENFFNIESLKRYAPVMDFPEFLAEYKTFGVEETFGLAVHKVLQLRHFKDMFENGVFRDKWELSNECPENPHILQGSFLKEYPLWIKDPKIQCVNYQGSATLLKQVINRVTKGLENDNLPKVIAILNAEIVLHEHWADREFWRARRSMRFADNLMKIAADFRLSNFNSYDKVDNVQRPPMWEYETPKHKGKALGGPYLCVHLRRGDFLYGREKTTPTLKSSALQIKYYLQNHNLTTVFLATDATAFEIKNLKSYIPRYRVVRFSAENLYQKSLIKDGGIAIIDQIICSHAHFFIGTYESTFTYRIYEEREILGFPRDRTFNTLCKKSTMENCLQNSVWPIVY</sequence>
<evidence type="ECO:0000256" key="16">
    <source>
        <dbReference type="ARBA" id="ARBA00033083"/>
    </source>
</evidence>
<keyword evidence="12" id="KW-0294">Fucose metabolism</keyword>
<evidence type="ECO:0000256" key="12">
    <source>
        <dbReference type="ARBA" id="ARBA00023253"/>
    </source>
</evidence>
<evidence type="ECO:0000256" key="17">
    <source>
        <dbReference type="ARBA" id="ARBA00047273"/>
    </source>
</evidence>
<comment type="pathway">
    <text evidence="3">Protein modification; protein glycosylation.</text>
</comment>
<comment type="caution">
    <text evidence="20">The sequence shown here is derived from an EMBL/GenBank/DDBJ whole genome shotgun (WGS) entry which is preliminary data.</text>
</comment>
<evidence type="ECO:0000256" key="19">
    <source>
        <dbReference type="SAM" id="SignalP"/>
    </source>
</evidence>
<keyword evidence="21" id="KW-1185">Reference proteome</keyword>
<keyword evidence="9" id="KW-0333">Golgi apparatus</keyword>
<proteinExistence type="inferred from homology"/>
<comment type="subcellular location">
    <subcellularLocation>
        <location evidence="1">Endoplasmic reticulum</location>
    </subcellularLocation>
    <subcellularLocation>
        <location evidence="2">Golgi apparatus</location>
    </subcellularLocation>
</comment>
<evidence type="ECO:0000256" key="8">
    <source>
        <dbReference type="ARBA" id="ARBA00022824"/>
    </source>
</evidence>
<name>A0A0L0C8S0_LUCCU</name>
<evidence type="ECO:0000256" key="18">
    <source>
        <dbReference type="ARBA" id="ARBA00048647"/>
    </source>
</evidence>